<comment type="caution">
    <text evidence="1">The sequence shown here is derived from an EMBL/GenBank/DDBJ whole genome shotgun (WGS) entry which is preliminary data.</text>
</comment>
<dbReference type="PANTHER" id="PTHR37540">
    <property type="entry name" value="TRANSCRIPTION FACTOR (ACR-2), PUTATIVE-RELATED-RELATED"/>
    <property type="match status" value="1"/>
</dbReference>
<organism evidence="1 2">
    <name type="scientific">Plectosphaerella plurivora</name>
    <dbReference type="NCBI Taxonomy" id="936078"/>
    <lineage>
        <taxon>Eukaryota</taxon>
        <taxon>Fungi</taxon>
        <taxon>Dikarya</taxon>
        <taxon>Ascomycota</taxon>
        <taxon>Pezizomycotina</taxon>
        <taxon>Sordariomycetes</taxon>
        <taxon>Hypocreomycetidae</taxon>
        <taxon>Glomerellales</taxon>
        <taxon>Plectosphaerellaceae</taxon>
        <taxon>Plectosphaerella</taxon>
    </lineage>
</organism>
<dbReference type="OrthoDB" id="4158087at2759"/>
<evidence type="ECO:0000313" key="2">
    <source>
        <dbReference type="Proteomes" id="UP000770015"/>
    </source>
</evidence>
<accession>A0A9P8VAZ4</accession>
<evidence type="ECO:0000313" key="1">
    <source>
        <dbReference type="EMBL" id="KAH6685835.1"/>
    </source>
</evidence>
<reference evidence="1" key="1">
    <citation type="journal article" date="2021" name="Nat. Commun.">
        <title>Genetic determinants of endophytism in the Arabidopsis root mycobiome.</title>
        <authorList>
            <person name="Mesny F."/>
            <person name="Miyauchi S."/>
            <person name="Thiergart T."/>
            <person name="Pickel B."/>
            <person name="Atanasova L."/>
            <person name="Karlsson M."/>
            <person name="Huettel B."/>
            <person name="Barry K.W."/>
            <person name="Haridas S."/>
            <person name="Chen C."/>
            <person name="Bauer D."/>
            <person name="Andreopoulos W."/>
            <person name="Pangilinan J."/>
            <person name="LaButti K."/>
            <person name="Riley R."/>
            <person name="Lipzen A."/>
            <person name="Clum A."/>
            <person name="Drula E."/>
            <person name="Henrissat B."/>
            <person name="Kohler A."/>
            <person name="Grigoriev I.V."/>
            <person name="Martin F.M."/>
            <person name="Hacquard S."/>
        </authorList>
    </citation>
    <scope>NUCLEOTIDE SEQUENCE</scope>
    <source>
        <strain evidence="1">MPI-SDFR-AT-0117</strain>
    </source>
</reference>
<dbReference type="EMBL" id="JAGSXJ010000014">
    <property type="protein sequence ID" value="KAH6685835.1"/>
    <property type="molecule type" value="Genomic_DNA"/>
</dbReference>
<dbReference type="Proteomes" id="UP000770015">
    <property type="component" value="Unassembled WGS sequence"/>
</dbReference>
<name>A0A9P8VAZ4_9PEZI</name>
<dbReference type="AlphaFoldDB" id="A0A9P8VAZ4"/>
<gene>
    <name evidence="1" type="ORF">F5X68DRAFT_241074</name>
</gene>
<dbReference type="PANTHER" id="PTHR37540:SF5">
    <property type="entry name" value="TRANSCRIPTION FACTOR DOMAIN-CONTAINING PROTEIN"/>
    <property type="match status" value="1"/>
</dbReference>
<keyword evidence="2" id="KW-1185">Reference proteome</keyword>
<protein>
    <submittedName>
        <fullName evidence="1">Uncharacterized protein</fullName>
    </submittedName>
</protein>
<sequence>MASFSFLNTTGAPRLSKSAAKRVRGHVTRTNFANRRRRKAEADAASDAVDKVTDMTVAPVAHHHTPHEGYGHDAWDALAEALSVATSTADQDLSAQLLNEFWSVIFLNSRGVPGDEDDRNWLKLLASEPALVEATMAMAVRCWSKDSNCKMRAEFHACRATNLLIQRIVSREAYTDGFLGAAFTMALNERLLKNDEAWEVHMGGILQAVRGRRAEGMAGLPPLFTDLVVLDTVNGIIDFPRVYHPILAKDLADHGCCIISTLNDTTARVLHLRKMIDLHQSNPFDEEGVAQSIQEPHDKLQHDIAVLLTHRNAYVRNTAKAIQLILSLSWPLETDDDRSAHLATELKDGLAALPGRSCLYMDISSCQIIIGAIASAKGSEARVWFVDKLQRAMRAVKDREATDAAR</sequence>
<proteinExistence type="predicted"/>